<evidence type="ECO:0000256" key="3">
    <source>
        <dbReference type="ARBA" id="ARBA00022475"/>
    </source>
</evidence>
<reference evidence="11 12" key="1">
    <citation type="submission" date="2016-10" db="EMBL/GenBank/DDBJ databases">
        <authorList>
            <person name="de Groot N.N."/>
        </authorList>
    </citation>
    <scope>NUCLEOTIDE SEQUENCE [LARGE SCALE GENOMIC DNA]</scope>
    <source>
        <strain evidence="11 12">LMG 25475</strain>
    </source>
</reference>
<accession>A0A1G7GC06</accession>
<keyword evidence="3" id="KW-1003">Cell membrane</keyword>
<dbReference type="PANTHER" id="PTHR35011:SF2">
    <property type="entry name" value="2,3-DIKETO-L-GULONATE TRAP TRANSPORTER SMALL PERMEASE PROTEIN YIAM"/>
    <property type="match status" value="1"/>
</dbReference>
<evidence type="ECO:0000256" key="7">
    <source>
        <dbReference type="ARBA" id="ARBA00023136"/>
    </source>
</evidence>
<dbReference type="Proteomes" id="UP000243378">
    <property type="component" value="Unassembled WGS sequence"/>
</dbReference>
<dbReference type="InterPro" id="IPR055348">
    <property type="entry name" value="DctQ"/>
</dbReference>
<evidence type="ECO:0000256" key="6">
    <source>
        <dbReference type="ARBA" id="ARBA00022989"/>
    </source>
</evidence>
<feature type="transmembrane region" description="Helical" evidence="9">
    <location>
        <begin position="124"/>
        <end position="149"/>
    </location>
</feature>
<comment type="similarity">
    <text evidence="8 9">Belongs to the TRAP transporter small permease family.</text>
</comment>
<protein>
    <recommendedName>
        <fullName evidence="9">TRAP transporter small permease protein</fullName>
    </recommendedName>
</protein>
<evidence type="ECO:0000256" key="9">
    <source>
        <dbReference type="RuleBase" id="RU369079"/>
    </source>
</evidence>
<feature type="transmembrane region" description="Helical" evidence="9">
    <location>
        <begin position="12"/>
        <end position="38"/>
    </location>
</feature>
<dbReference type="OrthoDB" id="9791324at2"/>
<evidence type="ECO:0000256" key="2">
    <source>
        <dbReference type="ARBA" id="ARBA00022448"/>
    </source>
</evidence>
<feature type="transmembrane region" description="Helical" evidence="9">
    <location>
        <begin position="87"/>
        <end position="104"/>
    </location>
</feature>
<dbReference type="RefSeq" id="WP_092363489.1">
    <property type="nucleotide sequence ID" value="NZ_FNBM01000001.1"/>
</dbReference>
<evidence type="ECO:0000256" key="4">
    <source>
        <dbReference type="ARBA" id="ARBA00022519"/>
    </source>
</evidence>
<dbReference type="GO" id="GO:0005886">
    <property type="term" value="C:plasma membrane"/>
    <property type="evidence" value="ECO:0007669"/>
    <property type="project" value="UniProtKB-SubCell"/>
</dbReference>
<comment type="subunit">
    <text evidence="9">The complex comprises the extracytoplasmic solute receptor protein and the two transmembrane proteins.</text>
</comment>
<evidence type="ECO:0000313" key="11">
    <source>
        <dbReference type="EMBL" id="SDE85672.1"/>
    </source>
</evidence>
<keyword evidence="7 9" id="KW-0472">Membrane</keyword>
<keyword evidence="5 9" id="KW-0812">Transmembrane</keyword>
<name>A0A1G7GC06_9GAMM</name>
<dbReference type="Pfam" id="PF04290">
    <property type="entry name" value="DctQ"/>
    <property type="match status" value="1"/>
</dbReference>
<dbReference type="GO" id="GO:0022857">
    <property type="term" value="F:transmembrane transporter activity"/>
    <property type="evidence" value="ECO:0007669"/>
    <property type="project" value="UniProtKB-UniRule"/>
</dbReference>
<evidence type="ECO:0000256" key="5">
    <source>
        <dbReference type="ARBA" id="ARBA00022692"/>
    </source>
</evidence>
<feature type="domain" description="Tripartite ATP-independent periplasmic transporters DctQ component" evidence="10">
    <location>
        <begin position="24"/>
        <end position="153"/>
    </location>
</feature>
<comment type="subcellular location">
    <subcellularLocation>
        <location evidence="1 9">Cell inner membrane</location>
        <topology evidence="1 9">Multi-pass membrane protein</topology>
    </subcellularLocation>
</comment>
<dbReference type="EMBL" id="FNBM01000001">
    <property type="protein sequence ID" value="SDE85672.1"/>
    <property type="molecule type" value="Genomic_DNA"/>
</dbReference>
<dbReference type="GO" id="GO:0015740">
    <property type="term" value="P:C4-dicarboxylate transport"/>
    <property type="evidence" value="ECO:0007669"/>
    <property type="project" value="TreeGrafter"/>
</dbReference>
<proteinExistence type="inferred from homology"/>
<evidence type="ECO:0000313" key="12">
    <source>
        <dbReference type="Proteomes" id="UP000243378"/>
    </source>
</evidence>
<dbReference type="STRING" id="640205.SAMN05216381_0123"/>
<gene>
    <name evidence="11" type="ORF">SAMN05216381_0123</name>
</gene>
<feature type="transmembrane region" description="Helical" evidence="9">
    <location>
        <begin position="50"/>
        <end position="66"/>
    </location>
</feature>
<evidence type="ECO:0000256" key="1">
    <source>
        <dbReference type="ARBA" id="ARBA00004429"/>
    </source>
</evidence>
<sequence length="161" mass="17953">MTEQKITPLQRLLAVCMAACLSVMALLVFGNVVLRYVFNSGITWSEEMSRYLFVFMIFFGAALALIQHKHLAVDMLVERLPQPLRKACILISSALMLYALWLMVDGAWTLGWINRNSYGPATGFPIWALYAGCLVMGILMAGSILMSLVRQLATERNDSAD</sequence>
<dbReference type="InterPro" id="IPR007387">
    <property type="entry name" value="TRAP_DctQ"/>
</dbReference>
<dbReference type="AlphaFoldDB" id="A0A1G7GC06"/>
<organism evidence="11 12">
    <name type="scientific">Phytopseudomonas seleniipraecipitans</name>
    <dbReference type="NCBI Taxonomy" id="640205"/>
    <lineage>
        <taxon>Bacteria</taxon>
        <taxon>Pseudomonadati</taxon>
        <taxon>Pseudomonadota</taxon>
        <taxon>Gammaproteobacteria</taxon>
        <taxon>Pseudomonadales</taxon>
        <taxon>Pseudomonadaceae</taxon>
        <taxon>Phytopseudomonas</taxon>
    </lineage>
</organism>
<keyword evidence="4 9" id="KW-0997">Cell inner membrane</keyword>
<comment type="function">
    <text evidence="9">Part of the tripartite ATP-independent periplasmic (TRAP) transport system.</text>
</comment>
<keyword evidence="2 9" id="KW-0813">Transport</keyword>
<evidence type="ECO:0000259" key="10">
    <source>
        <dbReference type="Pfam" id="PF04290"/>
    </source>
</evidence>
<keyword evidence="6 9" id="KW-1133">Transmembrane helix</keyword>
<dbReference type="PANTHER" id="PTHR35011">
    <property type="entry name" value="2,3-DIKETO-L-GULONATE TRAP TRANSPORTER SMALL PERMEASE PROTEIN YIAM"/>
    <property type="match status" value="1"/>
</dbReference>
<evidence type="ECO:0000256" key="8">
    <source>
        <dbReference type="ARBA" id="ARBA00038436"/>
    </source>
</evidence>